<dbReference type="InterPro" id="IPR007351">
    <property type="entry name" value="YjbR"/>
</dbReference>
<dbReference type="AlphaFoldDB" id="A0A4Y4D884"/>
<name>A0A4Y4D884_KOCVA</name>
<dbReference type="SUPFAM" id="SSF142906">
    <property type="entry name" value="YjbR-like"/>
    <property type="match status" value="1"/>
</dbReference>
<keyword evidence="2" id="KW-1185">Reference proteome</keyword>
<accession>A0A4Y4D884</accession>
<dbReference type="PANTHER" id="PTHR35145:SF1">
    <property type="entry name" value="CYTOPLASMIC PROTEIN"/>
    <property type="match status" value="1"/>
</dbReference>
<dbReference type="PANTHER" id="PTHR35145">
    <property type="entry name" value="CYTOPLASMIC PROTEIN-RELATED"/>
    <property type="match status" value="1"/>
</dbReference>
<gene>
    <name evidence="1" type="ORF">KVA01_23340</name>
</gene>
<evidence type="ECO:0008006" key="3">
    <source>
        <dbReference type="Google" id="ProtNLM"/>
    </source>
</evidence>
<sequence>MNGTDIQEQTAQRALELPASELTHPFDEHWDVYKVRGKVFMLQTTLDGEPLTILKADPAESEALRATHRDVTPGYHMNKKHWITLRQGSDLEPEEVHELLTDSYRLVVAGLPVSQRPVDPRTFGYRR</sequence>
<dbReference type="Gene3D" id="3.90.1150.30">
    <property type="match status" value="1"/>
</dbReference>
<evidence type="ECO:0000313" key="1">
    <source>
        <dbReference type="EMBL" id="GED00180.1"/>
    </source>
</evidence>
<evidence type="ECO:0000313" key="2">
    <source>
        <dbReference type="Proteomes" id="UP000315730"/>
    </source>
</evidence>
<comment type="caution">
    <text evidence="1">The sequence shown here is derived from an EMBL/GenBank/DDBJ whole genome shotgun (WGS) entry which is preliminary data.</text>
</comment>
<protein>
    <recommendedName>
        <fullName evidence="3">DNA-binding protein</fullName>
    </recommendedName>
</protein>
<dbReference type="Proteomes" id="UP000315730">
    <property type="component" value="Unassembled WGS sequence"/>
</dbReference>
<dbReference type="InterPro" id="IPR058532">
    <property type="entry name" value="YjbR/MT2646/Rv2570-like"/>
</dbReference>
<reference evidence="1 2" key="1">
    <citation type="submission" date="2019-06" db="EMBL/GenBank/DDBJ databases">
        <title>Whole genome shotgun sequence of Kocuria varians NBRC 15358.</title>
        <authorList>
            <person name="Hosoyama A."/>
            <person name="Uohara A."/>
            <person name="Ohji S."/>
            <person name="Ichikawa N."/>
        </authorList>
    </citation>
    <scope>NUCLEOTIDE SEQUENCE [LARGE SCALE GENOMIC DNA]</scope>
    <source>
        <strain evidence="1 2">NBRC 15358</strain>
    </source>
</reference>
<dbReference type="InterPro" id="IPR038056">
    <property type="entry name" value="YjbR-like_sf"/>
</dbReference>
<dbReference type="EMBL" id="BJNW01000025">
    <property type="protein sequence ID" value="GED00180.1"/>
    <property type="molecule type" value="Genomic_DNA"/>
</dbReference>
<dbReference type="STRING" id="1272.GCA_900014985_02075"/>
<dbReference type="RefSeq" id="WP_068470343.1">
    <property type="nucleotide sequence ID" value="NZ_BJNW01000025.1"/>
</dbReference>
<dbReference type="OrthoDB" id="3194910at2"/>
<organism evidence="1 2">
    <name type="scientific">Kocuria varians</name>
    <name type="common">Micrococcus varians</name>
    <dbReference type="NCBI Taxonomy" id="1272"/>
    <lineage>
        <taxon>Bacteria</taxon>
        <taxon>Bacillati</taxon>
        <taxon>Actinomycetota</taxon>
        <taxon>Actinomycetes</taxon>
        <taxon>Micrococcales</taxon>
        <taxon>Micrococcaceae</taxon>
        <taxon>Kocuria</taxon>
    </lineage>
</organism>
<proteinExistence type="predicted"/>
<dbReference type="Pfam" id="PF04237">
    <property type="entry name" value="YjbR"/>
    <property type="match status" value="1"/>
</dbReference>